<dbReference type="Pfam" id="PF24877">
    <property type="entry name" value="ILV_EDD_C"/>
    <property type="match status" value="1"/>
</dbReference>
<comment type="catalytic activity">
    <reaction evidence="11">
        <text>(2R)-2,3-dihydroxy-3-methylbutanoate = 3-methyl-2-oxobutanoate + H2O</text>
        <dbReference type="Rhea" id="RHEA:24809"/>
        <dbReference type="ChEBI" id="CHEBI:11851"/>
        <dbReference type="ChEBI" id="CHEBI:15377"/>
        <dbReference type="ChEBI" id="CHEBI:49072"/>
        <dbReference type="EC" id="4.2.1.9"/>
    </reaction>
    <physiologicalReaction direction="left-to-right" evidence="11">
        <dbReference type="Rhea" id="RHEA:24810"/>
    </physiologicalReaction>
</comment>
<comment type="catalytic activity">
    <reaction evidence="15">
        <text>(2R,3R)-2,3-dihydroxy-3-methylpentanoate = (S)-3-methyl-2-oxopentanoate + H2O</text>
        <dbReference type="Rhea" id="RHEA:27694"/>
        <dbReference type="ChEBI" id="CHEBI:15377"/>
        <dbReference type="ChEBI" id="CHEBI:35146"/>
        <dbReference type="ChEBI" id="CHEBI:49258"/>
        <dbReference type="EC" id="4.2.1.9"/>
    </reaction>
</comment>
<keyword evidence="10 15" id="KW-0100">Branched-chain amino acid biosynthesis</keyword>
<dbReference type="EMBL" id="DRZC01000079">
    <property type="protein sequence ID" value="HHQ80969.1"/>
    <property type="molecule type" value="Genomic_DNA"/>
</dbReference>
<comment type="pathway">
    <text evidence="12 15">Amino-acid biosynthesis; L-valine biosynthesis; L-valine from pyruvate: step 3/4.</text>
</comment>
<dbReference type="PROSITE" id="PS00887">
    <property type="entry name" value="ILVD_EDD_2"/>
    <property type="match status" value="1"/>
</dbReference>
<dbReference type="GO" id="GO:0009097">
    <property type="term" value="P:isoleucine biosynthetic process"/>
    <property type="evidence" value="ECO:0007669"/>
    <property type="project" value="UniProtKB-UniRule"/>
</dbReference>
<evidence type="ECO:0000256" key="11">
    <source>
        <dbReference type="ARBA" id="ARBA00029304"/>
    </source>
</evidence>
<dbReference type="UniPathway" id="UPA00049">
    <property type="reaction ID" value="UER00061"/>
</dbReference>
<evidence type="ECO:0000256" key="12">
    <source>
        <dbReference type="ARBA" id="ARBA00029436"/>
    </source>
</evidence>
<dbReference type="AlphaFoldDB" id="A0A7J3ZLM8"/>
<evidence type="ECO:0000256" key="10">
    <source>
        <dbReference type="ARBA" id="ARBA00023304"/>
    </source>
</evidence>
<evidence type="ECO:0000259" key="17">
    <source>
        <dbReference type="Pfam" id="PF24877"/>
    </source>
</evidence>
<feature type="domain" description="Dihydroxy-acid/6-phosphogluconate dehydratase N-terminal" evidence="16">
    <location>
        <begin position="32"/>
        <end position="346"/>
    </location>
</feature>
<dbReference type="PANTHER" id="PTHR43661:SF3">
    <property type="entry name" value="D-XYLONATE DEHYDRATASE YAGF-RELATED"/>
    <property type="match status" value="1"/>
</dbReference>
<dbReference type="GO" id="GO:0005829">
    <property type="term" value="C:cytosol"/>
    <property type="evidence" value="ECO:0007669"/>
    <property type="project" value="TreeGrafter"/>
</dbReference>
<dbReference type="GO" id="GO:0051537">
    <property type="term" value="F:2 iron, 2 sulfur cluster binding"/>
    <property type="evidence" value="ECO:0007669"/>
    <property type="project" value="UniProtKB-UniRule"/>
</dbReference>
<comment type="caution">
    <text evidence="15">Lacks conserved residue(s) required for the propagation of feature annotation.</text>
</comment>
<organism evidence="18">
    <name type="scientific">Fervidicoccus fontis</name>
    <dbReference type="NCBI Taxonomy" id="683846"/>
    <lineage>
        <taxon>Archaea</taxon>
        <taxon>Thermoproteota</taxon>
        <taxon>Thermoprotei</taxon>
        <taxon>Fervidicoccales</taxon>
        <taxon>Fervidicoccaceae</taxon>
        <taxon>Fervidicoccus</taxon>
    </lineage>
</organism>
<evidence type="ECO:0000256" key="3">
    <source>
        <dbReference type="ARBA" id="ARBA00022605"/>
    </source>
</evidence>
<evidence type="ECO:0000256" key="15">
    <source>
        <dbReference type="HAMAP-Rule" id="MF_00012"/>
    </source>
</evidence>
<comment type="caution">
    <text evidence="18">The sequence shown here is derived from an EMBL/GenBank/DDBJ whole genome shotgun (WGS) entry which is preliminary data.</text>
</comment>
<comment type="cofactor">
    <cofactor evidence="1 15">
        <name>Mg(2+)</name>
        <dbReference type="ChEBI" id="CHEBI:18420"/>
    </cofactor>
</comment>
<comment type="pathway">
    <text evidence="13 15">Amino-acid biosynthesis; L-isoleucine biosynthesis; L-isoleucine from 2-oxobutanoate: step 3/4.</text>
</comment>
<dbReference type="Pfam" id="PF00920">
    <property type="entry name" value="ILVD_EDD_N"/>
    <property type="match status" value="1"/>
</dbReference>
<sequence length="551" mass="58940">MLRSAEVKSFPARAPHRSLLKSLGLDDRELEKPFIAVVNSYSEIVPGHLHLRTVADAVKRGVLEAGGVPFEVNTIAICDGIAMGHKGMMYSLPSREVIADSIELVVEAHRFDGIVLVCSCDKIIPGMLMAAARLNLPAIVVTGGPMLPGYYRGENVTLAKIFEALGEYNSGRLTLEDLRELENSVCPGPGSCSGMFTANTMACMVEAMGMGVPGVATAPAVSAERLRIAHESGRLIVELVKRGLGARDILTYKAFHNAIAVDIALGGSTNTALHLPAIAREAGIKLSLDAFDDMSRRVPQLCTISPNGTHTILDFHQAGGVMALMDEIRDYLYLDAITVTGKTIGDLVSQYSVRRRDVIRSIESPVRRDGGLAVLKGTLAPEGSVVKLAGVPKGMWRFSGPARVFDSEEEAVEAIKAGEVQGGEVLVIRFEGPKGGPGMREMLTATSLIVGMGLWEKVALVTDGRFSGASRGLVVGHVSPEAAEGGPIAKVENGDMITIDIQKRRLDVSFVSREGRQQRHAIASRKPIARGYLSRYVRLVSSAAEGAVLRE</sequence>
<keyword evidence="4 15" id="KW-0001">2Fe-2S</keyword>
<dbReference type="SUPFAM" id="SSF52016">
    <property type="entry name" value="LeuD/IlvD-like"/>
    <property type="match status" value="1"/>
</dbReference>
<dbReference type="UniPathway" id="UPA00047">
    <property type="reaction ID" value="UER00057"/>
</dbReference>
<dbReference type="GO" id="GO:0009099">
    <property type="term" value="P:L-valine biosynthetic process"/>
    <property type="evidence" value="ECO:0007669"/>
    <property type="project" value="UniProtKB-UniRule"/>
</dbReference>
<keyword evidence="9 15" id="KW-0456">Lyase</keyword>
<dbReference type="GO" id="GO:0000287">
    <property type="term" value="F:magnesium ion binding"/>
    <property type="evidence" value="ECO:0007669"/>
    <property type="project" value="UniProtKB-UniRule"/>
</dbReference>
<feature type="binding site" evidence="15">
    <location>
        <position position="121"/>
    </location>
    <ligand>
        <name>Mg(2+)</name>
        <dbReference type="ChEBI" id="CHEBI:18420"/>
    </ligand>
</feature>
<evidence type="ECO:0000256" key="7">
    <source>
        <dbReference type="ARBA" id="ARBA00023004"/>
    </source>
</evidence>
<name>A0A7J3ZLM8_9CREN</name>
<evidence type="ECO:0000256" key="14">
    <source>
        <dbReference type="ARBA" id="ARBA00029490"/>
    </source>
</evidence>
<feature type="active site" description="Proton acceptor" evidence="15">
    <location>
        <position position="467"/>
    </location>
</feature>
<dbReference type="InterPro" id="IPR020558">
    <property type="entry name" value="DiOHA_6PGluconate_deHydtase_CS"/>
</dbReference>
<dbReference type="FunFam" id="3.50.30.80:FF:000001">
    <property type="entry name" value="Dihydroxy-acid dehydratase"/>
    <property type="match status" value="1"/>
</dbReference>
<keyword evidence="7 15" id="KW-0408">Iron</keyword>
<evidence type="ECO:0000256" key="13">
    <source>
        <dbReference type="ARBA" id="ARBA00029437"/>
    </source>
</evidence>
<dbReference type="HAMAP" id="MF_00012">
    <property type="entry name" value="IlvD"/>
    <property type="match status" value="1"/>
</dbReference>
<protein>
    <recommendedName>
        <fullName evidence="14 15">Dihydroxy-acid dehydratase</fullName>
        <shortName evidence="15">DAD</shortName>
        <ecNumber evidence="14 15">4.2.1.9</ecNumber>
    </recommendedName>
</protein>
<keyword evidence="8 15" id="KW-0411">Iron-sulfur</keyword>
<evidence type="ECO:0000256" key="1">
    <source>
        <dbReference type="ARBA" id="ARBA00001946"/>
    </source>
</evidence>
<evidence type="ECO:0000256" key="2">
    <source>
        <dbReference type="ARBA" id="ARBA00006486"/>
    </source>
</evidence>
<evidence type="ECO:0000256" key="4">
    <source>
        <dbReference type="ARBA" id="ARBA00022714"/>
    </source>
</evidence>
<feature type="domain" description="Dihydroxy-acid/6-phosphogluconate dehydratase C-terminal" evidence="17">
    <location>
        <begin position="357"/>
        <end position="547"/>
    </location>
</feature>
<gene>
    <name evidence="15 18" type="primary">ilvD</name>
    <name evidence="18" type="ORF">ENM78_05935</name>
</gene>
<dbReference type="InterPro" id="IPR000581">
    <property type="entry name" value="ILV_EDD_N"/>
</dbReference>
<dbReference type="EC" id="4.2.1.9" evidence="14 15"/>
<feature type="binding site" evidence="15">
    <location>
        <position position="79"/>
    </location>
    <ligand>
        <name>Mg(2+)</name>
        <dbReference type="ChEBI" id="CHEBI:18420"/>
    </ligand>
</feature>
<evidence type="ECO:0000256" key="5">
    <source>
        <dbReference type="ARBA" id="ARBA00022723"/>
    </source>
</evidence>
<comment type="cofactor">
    <cofactor evidence="15">
        <name>[2Fe-2S] cluster</name>
        <dbReference type="ChEBI" id="CHEBI:190135"/>
    </cofactor>
    <text evidence="15">Binds 1 [2Fe-2S] cluster per subunit. This cluster acts as a Lewis acid cofactor.</text>
</comment>
<dbReference type="InterPro" id="IPR056740">
    <property type="entry name" value="ILV_EDD_C"/>
</dbReference>
<feature type="binding site" description="via carbamate group" evidence="15">
    <location>
        <position position="122"/>
    </location>
    <ligand>
        <name>Mg(2+)</name>
        <dbReference type="ChEBI" id="CHEBI:18420"/>
    </ligand>
</feature>
<accession>A0A7J3ZLM8</accession>
<dbReference type="NCBIfam" id="TIGR00110">
    <property type="entry name" value="ilvD"/>
    <property type="match status" value="1"/>
</dbReference>
<evidence type="ECO:0000256" key="8">
    <source>
        <dbReference type="ARBA" id="ARBA00023014"/>
    </source>
</evidence>
<keyword evidence="3 15" id="KW-0028">Amino-acid biosynthesis</keyword>
<dbReference type="SUPFAM" id="SSF143975">
    <property type="entry name" value="IlvD/EDD N-terminal domain-like"/>
    <property type="match status" value="1"/>
</dbReference>
<dbReference type="InterPro" id="IPR042096">
    <property type="entry name" value="Dihydro-acid_dehy_C"/>
</dbReference>
<evidence type="ECO:0000259" key="16">
    <source>
        <dbReference type="Pfam" id="PF00920"/>
    </source>
</evidence>
<feature type="binding site" evidence="15">
    <location>
        <position position="441"/>
    </location>
    <ligand>
        <name>Mg(2+)</name>
        <dbReference type="ChEBI" id="CHEBI:18420"/>
    </ligand>
</feature>
<evidence type="ECO:0000256" key="9">
    <source>
        <dbReference type="ARBA" id="ARBA00023239"/>
    </source>
</evidence>
<comment type="similarity">
    <text evidence="2 15">Belongs to the IlvD/Edd family.</text>
</comment>
<dbReference type="PROSITE" id="PS00886">
    <property type="entry name" value="ILVD_EDD_1"/>
    <property type="match status" value="1"/>
</dbReference>
<comment type="function">
    <text evidence="15">Functions in the biosynthesis of branched-chain amino acids. Catalyzes the dehydration of (2R,3R)-2,3-dihydroxy-3-methylpentanoate (2,3-dihydroxy-3-methylvalerate) into 2-oxo-3-methylpentanoate (2-oxo-3-methylvalerate) and of (2R)-2,3-dihydroxy-3-methylbutanoate (2,3-dihydroxyisovalerate) into 2-oxo-3-methylbutanoate (2-oxoisovalerate), the penultimate precursor to L-isoleucine and L-valine, respectively.</text>
</comment>
<reference evidence="18" key="1">
    <citation type="journal article" date="2020" name="mSystems">
        <title>Genome- and Community-Level Interaction Insights into Carbon Utilization and Element Cycling Functions of Hydrothermarchaeota in Hydrothermal Sediment.</title>
        <authorList>
            <person name="Zhou Z."/>
            <person name="Liu Y."/>
            <person name="Xu W."/>
            <person name="Pan J."/>
            <person name="Luo Z.H."/>
            <person name="Li M."/>
        </authorList>
    </citation>
    <scope>NUCLEOTIDE SEQUENCE [LARGE SCALE GENOMIC DNA]</scope>
    <source>
        <strain evidence="18">SpSt-1116</strain>
    </source>
</reference>
<keyword evidence="6 15" id="KW-0460">Magnesium</keyword>
<feature type="modified residue" description="N6-carboxylysine" evidence="15">
    <location>
        <position position="122"/>
    </location>
</feature>
<dbReference type="NCBIfam" id="NF002068">
    <property type="entry name" value="PRK00911.1"/>
    <property type="match status" value="1"/>
</dbReference>
<comment type="subunit">
    <text evidence="15">Homodimer.</text>
</comment>
<dbReference type="InterPro" id="IPR004404">
    <property type="entry name" value="DihydroxyA_deHydtase"/>
</dbReference>
<evidence type="ECO:0000313" key="18">
    <source>
        <dbReference type="EMBL" id="HHQ80969.1"/>
    </source>
</evidence>
<proteinExistence type="inferred from homology"/>
<evidence type="ECO:0000256" key="6">
    <source>
        <dbReference type="ARBA" id="ARBA00022842"/>
    </source>
</evidence>
<dbReference type="Gene3D" id="3.50.30.80">
    <property type="entry name" value="IlvD/EDD C-terminal domain-like"/>
    <property type="match status" value="1"/>
</dbReference>
<dbReference type="GO" id="GO:0004160">
    <property type="term" value="F:dihydroxy-acid dehydratase activity"/>
    <property type="evidence" value="ECO:0007669"/>
    <property type="project" value="UniProtKB-UniRule"/>
</dbReference>
<dbReference type="PANTHER" id="PTHR43661">
    <property type="entry name" value="D-XYLONATE DEHYDRATASE"/>
    <property type="match status" value="1"/>
</dbReference>
<dbReference type="InterPro" id="IPR037237">
    <property type="entry name" value="IlvD/EDD_N"/>
</dbReference>
<keyword evidence="5 15" id="KW-0479">Metal-binding</keyword>